<organism evidence="1 2">
    <name type="scientific">Sedimentitalea xiamensis</name>
    <dbReference type="NCBI Taxonomy" id="3050037"/>
    <lineage>
        <taxon>Bacteria</taxon>
        <taxon>Pseudomonadati</taxon>
        <taxon>Pseudomonadota</taxon>
        <taxon>Alphaproteobacteria</taxon>
        <taxon>Rhodobacterales</taxon>
        <taxon>Paracoccaceae</taxon>
        <taxon>Sedimentitalea</taxon>
    </lineage>
</organism>
<name>A0ABT7FKE7_9RHOB</name>
<dbReference type="Pfam" id="PF11294">
    <property type="entry name" value="DUF3095"/>
    <property type="match status" value="1"/>
</dbReference>
<reference evidence="1 2" key="1">
    <citation type="submission" date="2023-05" db="EMBL/GenBank/DDBJ databases">
        <title>Sedimentitalea sp. nov. JM2-8.</title>
        <authorList>
            <person name="Huang J."/>
        </authorList>
    </citation>
    <scope>NUCLEOTIDE SEQUENCE [LARGE SCALE GENOMIC DNA]</scope>
    <source>
        <strain evidence="1 2">JM2-8</strain>
    </source>
</reference>
<comment type="caution">
    <text evidence="1">The sequence shown here is derived from an EMBL/GenBank/DDBJ whole genome shotgun (WGS) entry which is preliminary data.</text>
</comment>
<sequence>MTRNDTFYDTLPRVGSFAALAKPDVYTPLPNDWTIGAADIVGSTDQIAKGRYKTVNMVGAAVISSQINASGGKTFPYVFGGDGATFACDTEMAALSARALGVMKRWASEEFGLDLRVAQVPVADIRAAGRDVRVARFRASDSVDYGMFSGGGISWAESEMKRGRFALSAAPAGAIPDLTGLSCRWNNAKSRNGSILSVVIEPELPGPRDAFAAVASQVIALADTLERGGHPLPPDGPGVSWPPPGLDLDAHVSRGAGSLRKRKIQLLFGNLIAWLFFKSGVKAGAFDPAHYARMVSNNADFRKFDDGLKMTLDCDPDTIATIRSLLERAERDGILRFGLFEQAEAMMTCFVPSVTQDNHIHLVDGASGGYAQAAARLKSVSR</sequence>
<keyword evidence="2" id="KW-1185">Reference proteome</keyword>
<evidence type="ECO:0000313" key="1">
    <source>
        <dbReference type="EMBL" id="MDK3075619.1"/>
    </source>
</evidence>
<protein>
    <submittedName>
        <fullName evidence="1">DUF3095 domain-containing protein</fullName>
    </submittedName>
</protein>
<dbReference type="Proteomes" id="UP001227126">
    <property type="component" value="Unassembled WGS sequence"/>
</dbReference>
<gene>
    <name evidence="1" type="ORF">QO034_21360</name>
</gene>
<dbReference type="EMBL" id="JASNJE010000044">
    <property type="protein sequence ID" value="MDK3075619.1"/>
    <property type="molecule type" value="Genomic_DNA"/>
</dbReference>
<evidence type="ECO:0000313" key="2">
    <source>
        <dbReference type="Proteomes" id="UP001227126"/>
    </source>
</evidence>
<dbReference type="InterPro" id="IPR021445">
    <property type="entry name" value="DUF3095"/>
</dbReference>
<proteinExistence type="predicted"/>
<accession>A0ABT7FKE7</accession>